<dbReference type="Gene3D" id="3.40.50.2000">
    <property type="entry name" value="Glycogen Phosphorylase B"/>
    <property type="match status" value="1"/>
</dbReference>
<dbReference type="Pfam" id="PF00534">
    <property type="entry name" value="Glycos_transf_1"/>
    <property type="match status" value="1"/>
</dbReference>
<dbReference type="Proteomes" id="UP000217895">
    <property type="component" value="Chromosome"/>
</dbReference>
<evidence type="ECO:0000313" key="3">
    <source>
        <dbReference type="EMBL" id="BAY57628.1"/>
    </source>
</evidence>
<gene>
    <name evidence="3" type="ORF">NIES2135_44980</name>
</gene>
<dbReference type="PANTHER" id="PTHR46401:SF2">
    <property type="entry name" value="GLYCOSYLTRANSFERASE WBBK-RELATED"/>
    <property type="match status" value="1"/>
</dbReference>
<dbReference type="PANTHER" id="PTHR46401">
    <property type="entry name" value="GLYCOSYLTRANSFERASE WBBK-RELATED"/>
    <property type="match status" value="1"/>
</dbReference>
<evidence type="ECO:0000256" key="1">
    <source>
        <dbReference type="ARBA" id="ARBA00022679"/>
    </source>
</evidence>
<sequence>MRAALLCDYPEEQWHSMDLCAQMLLSHWRMDRRWQLDPIRPPFHHRVARLPKLRGRKVAFNSDRLLNRFWDYPNYVKRLASQFDIFHVCDHSYAQLVHELPAERTGVYCHDIDAFRSLIEPGQEPRPGWYRAMSQRILDGLQKAAIVFYSTASVRQQLEHYQLVNPDRLIQASYGISLEFSPIETAPSLFPELADFPFILHVGSCIPRKRIDVLLDVFAQLRDRHPNLRLVKVGGDWTSEQNEQLDRLEIRSRLIQFHNLSTHEIAALYRRSAAVLVTSQAEGFGLPVIESLACGAIAVVSDLPVLREVGGEAAIYCPVGEIATWVETVDAVLVGQRTPEKSLRLAQASRYSWQTHTKAITQAYLQLGAR</sequence>
<accession>A0A1Z4JLW1</accession>
<dbReference type="GO" id="GO:0016757">
    <property type="term" value="F:glycosyltransferase activity"/>
    <property type="evidence" value="ECO:0007669"/>
    <property type="project" value="InterPro"/>
</dbReference>
<keyword evidence="1 3" id="KW-0808">Transferase</keyword>
<evidence type="ECO:0000259" key="2">
    <source>
        <dbReference type="Pfam" id="PF00534"/>
    </source>
</evidence>
<organism evidence="3 4">
    <name type="scientific">Leptolyngbya boryana NIES-2135</name>
    <dbReference type="NCBI Taxonomy" id="1973484"/>
    <lineage>
        <taxon>Bacteria</taxon>
        <taxon>Bacillati</taxon>
        <taxon>Cyanobacteriota</taxon>
        <taxon>Cyanophyceae</taxon>
        <taxon>Leptolyngbyales</taxon>
        <taxon>Leptolyngbyaceae</taxon>
        <taxon>Leptolyngbya group</taxon>
        <taxon>Leptolyngbya</taxon>
    </lineage>
</organism>
<reference evidence="3 4" key="1">
    <citation type="submission" date="2017-06" db="EMBL/GenBank/DDBJ databases">
        <title>Genome sequencing of cyanobaciteial culture collection at National Institute for Environmental Studies (NIES).</title>
        <authorList>
            <person name="Hirose Y."/>
            <person name="Shimura Y."/>
            <person name="Fujisawa T."/>
            <person name="Nakamura Y."/>
            <person name="Kawachi M."/>
        </authorList>
    </citation>
    <scope>NUCLEOTIDE SEQUENCE [LARGE SCALE GENOMIC DNA]</scope>
    <source>
        <strain evidence="3 4">NIES-2135</strain>
    </source>
</reference>
<dbReference type="EMBL" id="AP018203">
    <property type="protein sequence ID" value="BAY57628.1"/>
    <property type="molecule type" value="Genomic_DNA"/>
</dbReference>
<dbReference type="AlphaFoldDB" id="A0A1Z4JLW1"/>
<name>A0A1Z4JLW1_LEPBY</name>
<protein>
    <submittedName>
        <fullName evidence="3">Group 1 glycosyl transferase</fullName>
    </submittedName>
</protein>
<evidence type="ECO:0000313" key="4">
    <source>
        <dbReference type="Proteomes" id="UP000217895"/>
    </source>
</evidence>
<feature type="domain" description="Glycosyl transferase family 1" evidence="2">
    <location>
        <begin position="195"/>
        <end position="346"/>
    </location>
</feature>
<proteinExistence type="predicted"/>
<keyword evidence="4" id="KW-1185">Reference proteome</keyword>
<dbReference type="SUPFAM" id="SSF53756">
    <property type="entry name" value="UDP-Glycosyltransferase/glycogen phosphorylase"/>
    <property type="match status" value="1"/>
</dbReference>
<dbReference type="InterPro" id="IPR001296">
    <property type="entry name" value="Glyco_trans_1"/>
</dbReference>